<dbReference type="GO" id="GO:0003824">
    <property type="term" value="F:catalytic activity"/>
    <property type="evidence" value="ECO:0007669"/>
    <property type="project" value="UniProtKB-ARBA"/>
</dbReference>
<accession>A0A420E4T1</accession>
<comment type="similarity">
    <text evidence="1">Belongs to the enoyl-CoA hydratase/isomerase family.</text>
</comment>
<dbReference type="EMBL" id="RAQM01000006">
    <property type="protein sequence ID" value="RKF05184.1"/>
    <property type="molecule type" value="Genomic_DNA"/>
</dbReference>
<dbReference type="Gene3D" id="3.90.226.10">
    <property type="entry name" value="2-enoyl-CoA Hydratase, Chain A, domain 1"/>
    <property type="match status" value="1"/>
</dbReference>
<dbReference type="InterPro" id="IPR051683">
    <property type="entry name" value="Enoyl-CoA_Hydratase/Isomerase"/>
</dbReference>
<name>A0A420E4T1_9FLAO</name>
<dbReference type="AlphaFoldDB" id="A0A420E4T1"/>
<dbReference type="Pfam" id="PF00378">
    <property type="entry name" value="ECH_1"/>
    <property type="match status" value="1"/>
</dbReference>
<evidence type="ECO:0000313" key="3">
    <source>
        <dbReference type="Proteomes" id="UP000285780"/>
    </source>
</evidence>
<sequence length="262" mass="28967">MKKQEKQMTTTRENGSLYTHIENKVATLEFGHPASNSFPSVLLERLANEFDKLSTNDEVSVIVLKSEGERAFCAGASFDELVSIDNLEEGKAFFSGFANVINAMRRCSKLIVGRVQGKTVGGGVGLAAACDYVLATEQASIKLSEFTIGIGPFVIAPAVERKISVSGLAELTLDATSWKNAYWAKEKGLYARVFETQNELDKEVEILSEKLASYNPEALAEMKKALWKGTEHWEELLIERAETSGKLVLSEFTKKALEKFRK</sequence>
<evidence type="ECO:0000313" key="2">
    <source>
        <dbReference type="EMBL" id="RKF05184.1"/>
    </source>
</evidence>
<dbReference type="InterPro" id="IPR001753">
    <property type="entry name" value="Enoyl-CoA_hydra/iso"/>
</dbReference>
<dbReference type="SUPFAM" id="SSF52096">
    <property type="entry name" value="ClpP/crotonase"/>
    <property type="match status" value="1"/>
</dbReference>
<dbReference type="Proteomes" id="UP000285780">
    <property type="component" value="Unassembled WGS sequence"/>
</dbReference>
<reference evidence="2 3" key="1">
    <citation type="submission" date="2018-09" db="EMBL/GenBank/DDBJ databases">
        <title>Genomic Encyclopedia of Archaeal and Bacterial Type Strains, Phase II (KMG-II): from individual species to whole genera.</title>
        <authorList>
            <person name="Goeker M."/>
        </authorList>
    </citation>
    <scope>NUCLEOTIDE SEQUENCE [LARGE SCALE GENOMIC DNA]</scope>
    <source>
        <strain evidence="2 3">DSM 16505</strain>
    </source>
</reference>
<gene>
    <name evidence="2" type="ORF">C8N26_0585</name>
</gene>
<proteinExistence type="inferred from homology"/>
<dbReference type="CDD" id="cd06558">
    <property type="entry name" value="crotonase-like"/>
    <property type="match status" value="1"/>
</dbReference>
<protein>
    <submittedName>
        <fullName evidence="2">Methylglutaconyl-CoA hydratase</fullName>
    </submittedName>
</protein>
<comment type="caution">
    <text evidence="2">The sequence shown here is derived from an EMBL/GenBank/DDBJ whole genome shotgun (WGS) entry which is preliminary data.</text>
</comment>
<dbReference type="PANTHER" id="PTHR42964:SF1">
    <property type="entry name" value="POLYKETIDE BIOSYNTHESIS ENOYL-COA HYDRATASE PKSH-RELATED"/>
    <property type="match status" value="1"/>
</dbReference>
<keyword evidence="3" id="KW-1185">Reference proteome</keyword>
<dbReference type="InterPro" id="IPR029045">
    <property type="entry name" value="ClpP/crotonase-like_dom_sf"/>
</dbReference>
<dbReference type="PANTHER" id="PTHR42964">
    <property type="entry name" value="ENOYL-COA HYDRATASE"/>
    <property type="match status" value="1"/>
</dbReference>
<organism evidence="2 3">
    <name type="scientific">Tenacibaculum lutimaris</name>
    <dbReference type="NCBI Taxonomy" id="285258"/>
    <lineage>
        <taxon>Bacteria</taxon>
        <taxon>Pseudomonadati</taxon>
        <taxon>Bacteroidota</taxon>
        <taxon>Flavobacteriia</taxon>
        <taxon>Flavobacteriales</taxon>
        <taxon>Flavobacteriaceae</taxon>
        <taxon>Tenacibaculum</taxon>
    </lineage>
</organism>
<evidence type="ECO:0000256" key="1">
    <source>
        <dbReference type="ARBA" id="ARBA00005254"/>
    </source>
</evidence>